<dbReference type="AlphaFoldDB" id="G8QRR2"/>
<comment type="similarity">
    <text evidence="1 2">Belongs to the metallophosphoesterase superfamily. YfcE family.</text>
</comment>
<dbReference type="InterPro" id="IPR041802">
    <property type="entry name" value="MPP_YfcE"/>
</dbReference>
<proteinExistence type="inferred from homology"/>
<dbReference type="InterPro" id="IPR029052">
    <property type="entry name" value="Metallo-depent_PP-like"/>
</dbReference>
<dbReference type="eggNOG" id="COG0622">
    <property type="taxonomic scope" value="Bacteria"/>
</dbReference>
<dbReference type="RefSeq" id="WP_014269694.1">
    <property type="nucleotide sequence ID" value="NC_016633.1"/>
</dbReference>
<accession>G8QRR2</accession>
<gene>
    <name evidence="4" type="ordered locus">SpiGrapes_1021</name>
</gene>
<dbReference type="STRING" id="158190.SpiGrapes_1021"/>
<keyword evidence="5" id="KW-1185">Reference proteome</keyword>
<protein>
    <recommendedName>
        <fullName evidence="2">Phosphoesterase</fullName>
        <ecNumber evidence="2">3.1.4.-</ecNumber>
    </recommendedName>
</protein>
<sequence>MIYLIASDIHGSAYFTHKLIDAYMKNDASRLILLGDILYHGPRNDLPLEYNPKKTYALLNMYRDSILCVRGNCDAEVDQMVLEFPLMADYATLFLEELGGRMIYLTHGHHFNADNLPPMQKGDILINGHTHLPVAKEENGFVFLNPGSISIPKGGWPNSYILYKDRTFTVLDFEDNVLMSLTISG</sequence>
<dbReference type="PANTHER" id="PTHR11124">
    <property type="entry name" value="VACUOLAR SORTING PROTEIN VPS29"/>
    <property type="match status" value="1"/>
</dbReference>
<dbReference type="HOGENOM" id="CLU_063749_1_1_12"/>
<reference evidence="4 5" key="1">
    <citation type="submission" date="2011-11" db="EMBL/GenBank/DDBJ databases">
        <title>Complete sequence of Spirochaeta sp. grapes.</title>
        <authorList>
            <consortium name="US DOE Joint Genome Institute"/>
            <person name="Lucas S."/>
            <person name="Han J."/>
            <person name="Lapidus A."/>
            <person name="Cheng J.-F."/>
            <person name="Goodwin L."/>
            <person name="Pitluck S."/>
            <person name="Peters L."/>
            <person name="Ovchinnikova G."/>
            <person name="Munk A.C."/>
            <person name="Detter J.C."/>
            <person name="Han C."/>
            <person name="Tapia R."/>
            <person name="Land M."/>
            <person name="Hauser L."/>
            <person name="Kyrpides N."/>
            <person name="Ivanova N."/>
            <person name="Pagani I."/>
            <person name="Ritalahtilisa K."/>
            <person name="Loeffler F."/>
            <person name="Woyke T."/>
        </authorList>
    </citation>
    <scope>NUCLEOTIDE SEQUENCE [LARGE SCALE GENOMIC DNA]</scope>
    <source>
        <strain evidence="5">ATCC BAA-1885 / DSM 22778 / Grapes</strain>
    </source>
</reference>
<name>G8QRR2_SPHPG</name>
<dbReference type="OrthoDB" id="9800565at2"/>
<dbReference type="NCBIfam" id="NF006988">
    <property type="entry name" value="PRK09453.1"/>
    <property type="match status" value="1"/>
</dbReference>
<feature type="domain" description="Calcineurin-like phosphoesterase" evidence="3">
    <location>
        <begin position="1"/>
        <end position="163"/>
    </location>
</feature>
<dbReference type="Pfam" id="PF12850">
    <property type="entry name" value="Metallophos_2"/>
    <property type="match status" value="1"/>
</dbReference>
<dbReference type="CDD" id="cd00841">
    <property type="entry name" value="MPP_YfcE"/>
    <property type="match status" value="1"/>
</dbReference>
<comment type="cofactor">
    <cofactor evidence="2">
        <name>a divalent metal cation</name>
        <dbReference type="ChEBI" id="CHEBI:60240"/>
    </cofactor>
</comment>
<evidence type="ECO:0000259" key="3">
    <source>
        <dbReference type="Pfam" id="PF12850"/>
    </source>
</evidence>
<dbReference type="Gene3D" id="3.60.21.10">
    <property type="match status" value="1"/>
</dbReference>
<dbReference type="GO" id="GO:0016787">
    <property type="term" value="F:hydrolase activity"/>
    <property type="evidence" value="ECO:0007669"/>
    <property type="project" value="UniProtKB-UniRule"/>
</dbReference>
<dbReference type="SUPFAM" id="SSF56300">
    <property type="entry name" value="Metallo-dependent phosphatases"/>
    <property type="match status" value="1"/>
</dbReference>
<organism evidence="4 5">
    <name type="scientific">Sphaerochaeta pleomorpha (strain ATCC BAA-1885 / DSM 22778 / Grapes)</name>
    <dbReference type="NCBI Taxonomy" id="158190"/>
    <lineage>
        <taxon>Bacteria</taxon>
        <taxon>Pseudomonadati</taxon>
        <taxon>Spirochaetota</taxon>
        <taxon>Spirochaetia</taxon>
        <taxon>Spirochaetales</taxon>
        <taxon>Sphaerochaetaceae</taxon>
        <taxon>Sphaerochaeta</taxon>
    </lineage>
</organism>
<evidence type="ECO:0000313" key="5">
    <source>
        <dbReference type="Proteomes" id="UP000005632"/>
    </source>
</evidence>
<dbReference type="Proteomes" id="UP000005632">
    <property type="component" value="Chromosome"/>
</dbReference>
<dbReference type="EC" id="3.1.4.-" evidence="2"/>
<evidence type="ECO:0000256" key="2">
    <source>
        <dbReference type="RuleBase" id="RU362039"/>
    </source>
</evidence>
<keyword evidence="2" id="KW-0479">Metal-binding</keyword>
<dbReference type="EMBL" id="CP003155">
    <property type="protein sequence ID" value="AEV28845.1"/>
    <property type="molecule type" value="Genomic_DNA"/>
</dbReference>
<dbReference type="InterPro" id="IPR024654">
    <property type="entry name" value="Calcineurin-like_PHP_lpxH"/>
</dbReference>
<dbReference type="KEGG" id="sgp:SpiGrapes_1021"/>
<evidence type="ECO:0000256" key="1">
    <source>
        <dbReference type="ARBA" id="ARBA00008950"/>
    </source>
</evidence>
<dbReference type="NCBIfam" id="TIGR00040">
    <property type="entry name" value="yfcE"/>
    <property type="match status" value="1"/>
</dbReference>
<dbReference type="InterPro" id="IPR000979">
    <property type="entry name" value="Phosphodiesterase_MJ0936/Vps29"/>
</dbReference>
<dbReference type="GO" id="GO:0046872">
    <property type="term" value="F:metal ion binding"/>
    <property type="evidence" value="ECO:0007669"/>
    <property type="project" value="UniProtKB-KW"/>
</dbReference>
<evidence type="ECO:0000313" key="4">
    <source>
        <dbReference type="EMBL" id="AEV28845.1"/>
    </source>
</evidence>